<evidence type="ECO:0000256" key="3">
    <source>
        <dbReference type="SAM" id="Phobius"/>
    </source>
</evidence>
<comment type="caution">
    <text evidence="5">The sequence shown here is derived from an EMBL/GenBank/DDBJ whole genome shotgun (WGS) entry which is preliminary data.</text>
</comment>
<feature type="compositionally biased region" description="Polar residues" evidence="2">
    <location>
        <begin position="204"/>
        <end position="214"/>
    </location>
</feature>
<dbReference type="InterPro" id="IPR000030">
    <property type="entry name" value="PPE_dom"/>
</dbReference>
<evidence type="ECO:0000259" key="4">
    <source>
        <dbReference type="Pfam" id="PF00823"/>
    </source>
</evidence>
<feature type="region of interest" description="Disordered" evidence="2">
    <location>
        <begin position="200"/>
        <end position="269"/>
    </location>
</feature>
<feature type="region of interest" description="Disordered" evidence="2">
    <location>
        <begin position="354"/>
        <end position="405"/>
    </location>
</feature>
<keyword evidence="6" id="KW-1185">Reference proteome</keyword>
<feature type="domain" description="PPE" evidence="4">
    <location>
        <begin position="65"/>
        <end position="144"/>
    </location>
</feature>
<reference evidence="5 6" key="2">
    <citation type="submission" date="2019-09" db="EMBL/GenBank/DDBJ databases">
        <authorList>
            <person name="Jin C."/>
        </authorList>
    </citation>
    <scope>NUCLEOTIDE SEQUENCE [LARGE SCALE GENOMIC DNA]</scope>
    <source>
        <strain evidence="5 6">AN110305</strain>
    </source>
</reference>
<evidence type="ECO:0000256" key="1">
    <source>
        <dbReference type="ARBA" id="ARBA00010652"/>
    </source>
</evidence>
<dbReference type="SUPFAM" id="SSF140459">
    <property type="entry name" value="PE/PPE dimer-like"/>
    <property type="match status" value="1"/>
</dbReference>
<dbReference type="AlphaFoldDB" id="A0A5B2XMQ3"/>
<dbReference type="InterPro" id="IPR038332">
    <property type="entry name" value="PPE_sf"/>
</dbReference>
<comment type="similarity">
    <text evidence="1">Belongs to the mycobacterial PPE family.</text>
</comment>
<dbReference type="Gene3D" id="1.20.1260.20">
    <property type="entry name" value="PPE superfamily"/>
    <property type="match status" value="1"/>
</dbReference>
<gene>
    <name evidence="5" type="ORF">F0L68_08800</name>
</gene>
<keyword evidence="3" id="KW-1133">Transmembrane helix</keyword>
<feature type="compositionally biased region" description="Gly residues" evidence="2">
    <location>
        <begin position="224"/>
        <end position="245"/>
    </location>
</feature>
<evidence type="ECO:0000313" key="5">
    <source>
        <dbReference type="EMBL" id="KAA2264072.1"/>
    </source>
</evidence>
<sequence>MFGGLFDFVTQAAKEFAAGVAESRGRERSDDRYVPGGTHWDGYSHSTLFEMVWKNADPAHVESLAETWRQQGSQITEKSYDLQRSLATLMQYWSGSAADQAASTVQRNAGWLSQLGGTATKMSMPLDHAAGALRSAQTQMPAPPDGFSWSSLFGGAAGGFAVGGPIGAGIGAMIGGIGSLFGGASKRRKLKRRAVQTMERFENAGQSVDSSTPQFGGPSNASAGGAGGPGSGPRGGVGTLPGGGIHNQPGWSGPDPTHDSDYTGSRMATVPSFAGGGDARWGALTGGYGSGFGDPLGSDFARRFGLGGGGAGAGGAGGFGGMAGALPMGGIRSGVGGRGGMGAGIGMRGAGAGGRLGSGSGAGGPWGAGGRRGEDEDDLEHKRRFPFEDDPFEDDQLAAPPVIGG</sequence>
<keyword evidence="3" id="KW-0472">Membrane</keyword>
<feature type="compositionally biased region" description="Gly residues" evidence="2">
    <location>
        <begin position="354"/>
        <end position="370"/>
    </location>
</feature>
<feature type="transmembrane region" description="Helical" evidence="3">
    <location>
        <begin position="160"/>
        <end position="183"/>
    </location>
</feature>
<dbReference type="Pfam" id="PF00823">
    <property type="entry name" value="PPE"/>
    <property type="match status" value="1"/>
</dbReference>
<reference evidence="5 6" key="1">
    <citation type="submission" date="2019-09" db="EMBL/GenBank/DDBJ databases">
        <title>Goodfellowia gen. nov., a new genus of the Pseudonocardineae related to Actinoalloteichus, containing Goodfellowia coeruleoviolacea gen. nov., comb. nov. gen. nov., comb. nov.</title>
        <authorList>
            <person name="Labeda D."/>
        </authorList>
    </citation>
    <scope>NUCLEOTIDE SEQUENCE [LARGE SCALE GENOMIC DNA]</scope>
    <source>
        <strain evidence="5 6">AN110305</strain>
    </source>
</reference>
<dbReference type="RefSeq" id="WP_149848979.1">
    <property type="nucleotide sequence ID" value="NZ_VUOB01000013.1"/>
</dbReference>
<feature type="compositionally biased region" description="Basic and acidic residues" evidence="2">
    <location>
        <begin position="371"/>
        <end position="387"/>
    </location>
</feature>
<evidence type="ECO:0000313" key="6">
    <source>
        <dbReference type="Proteomes" id="UP000323454"/>
    </source>
</evidence>
<name>A0A5B2XMQ3_9PSEU</name>
<proteinExistence type="inferred from homology"/>
<protein>
    <submittedName>
        <fullName evidence="5">WXG100 family type VII secretion target</fullName>
    </submittedName>
</protein>
<dbReference type="EMBL" id="VUOB01000013">
    <property type="protein sequence ID" value="KAA2264072.1"/>
    <property type="molecule type" value="Genomic_DNA"/>
</dbReference>
<evidence type="ECO:0000256" key="2">
    <source>
        <dbReference type="SAM" id="MobiDB-lite"/>
    </source>
</evidence>
<dbReference type="OrthoDB" id="3695232at2"/>
<dbReference type="Proteomes" id="UP000323454">
    <property type="component" value="Unassembled WGS sequence"/>
</dbReference>
<keyword evidence="3" id="KW-0812">Transmembrane</keyword>
<accession>A0A5B2XMQ3</accession>
<organism evidence="5 6">
    <name type="scientific">Solihabitans fulvus</name>
    <dbReference type="NCBI Taxonomy" id="1892852"/>
    <lineage>
        <taxon>Bacteria</taxon>
        <taxon>Bacillati</taxon>
        <taxon>Actinomycetota</taxon>
        <taxon>Actinomycetes</taxon>
        <taxon>Pseudonocardiales</taxon>
        <taxon>Pseudonocardiaceae</taxon>
        <taxon>Solihabitans</taxon>
    </lineage>
</organism>